<keyword evidence="4" id="KW-1185">Reference proteome</keyword>
<dbReference type="Pfam" id="PF01636">
    <property type="entry name" value="APH"/>
    <property type="match status" value="1"/>
</dbReference>
<feature type="region of interest" description="Disordered" evidence="1">
    <location>
        <begin position="523"/>
        <end position="542"/>
    </location>
</feature>
<sequence>MLLITSGAYVDSELYAEFGRIPPAFLPVGNRRLFTYQARRHGTRHAQVVMTVPGDFVLDEADAACLDACGITLYRTEAGAPLGWAVHDFLSTHGIAGPIEILYGDTLIDDPPRQGSDWLAVGQTDEYYDWYHEIPAHGQPGGIWTGMFAFSDAARLRELLAERGDFIASVVAYERKVGLAHWPVAHWLDFGHVHTYFDSKRTVTTQRHFNQLRVAEGVVTKTGDDTAKIAAEAEWFERAPPSVKPFLAPYIGRTAGTCGYQLEYLHLATLNELYVFGRLPERVWGRIFRAADAFLRTARAVPVDQPPSGDAIRQTYRDKTLARLDAYAAATGCDLDAGWALNGVRTPSLRTIAEQASAAVEAGASEASFLHGDFCFSNILFDFRAGRVKTIDPRGIDASGRPTCFGDLRYDIGKLAHSVLGLYDHIVAGHFVLEDDDGFVLDGQADFQPDVEPGAGRGAWSGSPPGNRQGGQPAGQAGSRMGGQPGARQGAQMSGLASGQSGTPLSAHLNAQRSAPMHAMLDDPLYGLAGQPSSGQPGSLHEQLRPGHALRFRVLAQRTGPIRELFLATPFAGRLPAAWDCYPVMVLLFLSMLPLHADVPQRQRALLANAIRLYLEWSAHDRDPDGGNEPPFL</sequence>
<reference evidence="3 4" key="1">
    <citation type="submission" date="2024-09" db="EMBL/GenBank/DDBJ databases">
        <authorList>
            <person name="Sun Q."/>
            <person name="Mori K."/>
        </authorList>
    </citation>
    <scope>NUCLEOTIDE SEQUENCE [LARGE SCALE GENOMIC DNA]</scope>
    <source>
        <strain evidence="3 4">CCM 7792</strain>
    </source>
</reference>
<feature type="compositionally biased region" description="Polar residues" evidence="1">
    <location>
        <begin position="491"/>
        <end position="507"/>
    </location>
</feature>
<evidence type="ECO:0000313" key="4">
    <source>
        <dbReference type="Proteomes" id="UP001589773"/>
    </source>
</evidence>
<feature type="domain" description="Aminoglycoside phosphotransferase" evidence="2">
    <location>
        <begin position="227"/>
        <end position="390"/>
    </location>
</feature>
<proteinExistence type="predicted"/>
<dbReference type="InterPro" id="IPR011009">
    <property type="entry name" value="Kinase-like_dom_sf"/>
</dbReference>
<dbReference type="InterPro" id="IPR002575">
    <property type="entry name" value="Aminoglycoside_PTrfase"/>
</dbReference>
<organism evidence="3 4">
    <name type="scientific">Massilia consociata</name>
    <dbReference type="NCBI Taxonomy" id="760117"/>
    <lineage>
        <taxon>Bacteria</taxon>
        <taxon>Pseudomonadati</taxon>
        <taxon>Pseudomonadota</taxon>
        <taxon>Betaproteobacteria</taxon>
        <taxon>Burkholderiales</taxon>
        <taxon>Oxalobacteraceae</taxon>
        <taxon>Telluria group</taxon>
        <taxon>Massilia</taxon>
    </lineage>
</organism>
<gene>
    <name evidence="3" type="ORF">ACFFJK_04070</name>
</gene>
<dbReference type="Proteomes" id="UP001589773">
    <property type="component" value="Unassembled WGS sequence"/>
</dbReference>
<evidence type="ECO:0000256" key="1">
    <source>
        <dbReference type="SAM" id="MobiDB-lite"/>
    </source>
</evidence>
<evidence type="ECO:0000313" key="3">
    <source>
        <dbReference type="EMBL" id="MFC0251058.1"/>
    </source>
</evidence>
<feature type="region of interest" description="Disordered" evidence="1">
    <location>
        <begin position="443"/>
        <end position="507"/>
    </location>
</feature>
<name>A0ABV6FC20_9BURK</name>
<dbReference type="EMBL" id="JBHLWP010000004">
    <property type="protein sequence ID" value="MFC0251058.1"/>
    <property type="molecule type" value="Genomic_DNA"/>
</dbReference>
<dbReference type="SUPFAM" id="SSF56112">
    <property type="entry name" value="Protein kinase-like (PK-like)"/>
    <property type="match status" value="1"/>
</dbReference>
<comment type="caution">
    <text evidence="3">The sequence shown here is derived from an EMBL/GenBank/DDBJ whole genome shotgun (WGS) entry which is preliminary data.</text>
</comment>
<dbReference type="RefSeq" id="WP_379677837.1">
    <property type="nucleotide sequence ID" value="NZ_JBHLWP010000004.1"/>
</dbReference>
<protein>
    <submittedName>
        <fullName evidence="3">Phosphotransferase</fullName>
    </submittedName>
</protein>
<evidence type="ECO:0000259" key="2">
    <source>
        <dbReference type="Pfam" id="PF01636"/>
    </source>
</evidence>
<accession>A0ABV6FC20</accession>